<accession>A0A1H3XUN2</accession>
<dbReference type="PANTHER" id="PTHR33452:SF1">
    <property type="entry name" value="INNER MEMBRANE PROTEIN YPHA-RELATED"/>
    <property type="match status" value="1"/>
</dbReference>
<keyword evidence="3" id="KW-1003">Cell membrane</keyword>
<dbReference type="AlphaFoldDB" id="A0A1H3XUN2"/>
<evidence type="ECO:0000256" key="5">
    <source>
        <dbReference type="ARBA" id="ARBA00022989"/>
    </source>
</evidence>
<comment type="similarity">
    <text evidence="2">Belongs to the DoxX family.</text>
</comment>
<dbReference type="GO" id="GO:0005886">
    <property type="term" value="C:plasma membrane"/>
    <property type="evidence" value="ECO:0007669"/>
    <property type="project" value="UniProtKB-SubCell"/>
</dbReference>
<organism evidence="8 9">
    <name type="scientific">Alkalimonas amylolytica</name>
    <dbReference type="NCBI Taxonomy" id="152573"/>
    <lineage>
        <taxon>Bacteria</taxon>
        <taxon>Pseudomonadati</taxon>
        <taxon>Pseudomonadota</taxon>
        <taxon>Gammaproteobacteria</taxon>
        <taxon>Alkalimonas</taxon>
    </lineage>
</organism>
<feature type="transmembrane region" description="Helical" evidence="7">
    <location>
        <begin position="121"/>
        <end position="138"/>
    </location>
</feature>
<name>A0A1H3XUN2_ALKAM</name>
<dbReference type="RefSeq" id="WP_091338583.1">
    <property type="nucleotide sequence ID" value="NZ_FNRM01000001.1"/>
</dbReference>
<feature type="transmembrane region" description="Helical" evidence="7">
    <location>
        <begin position="90"/>
        <end position="114"/>
    </location>
</feature>
<dbReference type="EMBL" id="FNRM01000001">
    <property type="protein sequence ID" value="SEA02304.1"/>
    <property type="molecule type" value="Genomic_DNA"/>
</dbReference>
<evidence type="ECO:0000256" key="7">
    <source>
        <dbReference type="SAM" id="Phobius"/>
    </source>
</evidence>
<evidence type="ECO:0000313" key="8">
    <source>
        <dbReference type="EMBL" id="SEA02304.1"/>
    </source>
</evidence>
<comment type="subcellular location">
    <subcellularLocation>
        <location evidence="1">Cell membrane</location>
        <topology evidence="1">Multi-pass membrane protein</topology>
    </subcellularLocation>
</comment>
<feature type="transmembrane region" description="Helical" evidence="7">
    <location>
        <begin position="150"/>
        <end position="168"/>
    </location>
</feature>
<dbReference type="STRING" id="152573.SAMN04488051_101373"/>
<reference evidence="8 9" key="1">
    <citation type="submission" date="2016-10" db="EMBL/GenBank/DDBJ databases">
        <authorList>
            <person name="de Groot N.N."/>
        </authorList>
    </citation>
    <scope>NUCLEOTIDE SEQUENCE [LARGE SCALE GENOMIC DNA]</scope>
    <source>
        <strain evidence="8 9">CGMCC 1.3430</strain>
    </source>
</reference>
<dbReference type="PANTHER" id="PTHR33452">
    <property type="entry name" value="OXIDOREDUCTASE CATD-RELATED"/>
    <property type="match status" value="1"/>
</dbReference>
<keyword evidence="6 7" id="KW-0472">Membrane</keyword>
<evidence type="ECO:0000256" key="2">
    <source>
        <dbReference type="ARBA" id="ARBA00006679"/>
    </source>
</evidence>
<sequence length="176" mass="19861">MKLLSAFTSYYHRMAIGLERWLEPFALLALRLLAARVFLMSGLSKWDGFLQFDANKYELFMYEFFCPDPVRPGALLLCNPETLEYTEGGLGIWLAETMAVTAGVVEVFLPLLLILGLLTRFAAFGLLGMTLFIQLAVYPDWAHFWNPAAWWAGVLLLLLARGPGVLSLDRVVKLDR</sequence>
<evidence type="ECO:0000256" key="6">
    <source>
        <dbReference type="ARBA" id="ARBA00023136"/>
    </source>
</evidence>
<proteinExistence type="inferred from homology"/>
<gene>
    <name evidence="8" type="ORF">SAMN04488051_101373</name>
</gene>
<evidence type="ECO:0000256" key="4">
    <source>
        <dbReference type="ARBA" id="ARBA00022692"/>
    </source>
</evidence>
<dbReference type="Pfam" id="PF07681">
    <property type="entry name" value="DoxX"/>
    <property type="match status" value="1"/>
</dbReference>
<keyword evidence="5 7" id="KW-1133">Transmembrane helix</keyword>
<dbReference type="OrthoDB" id="121744at2"/>
<keyword evidence="4 7" id="KW-0812">Transmembrane</keyword>
<evidence type="ECO:0000256" key="3">
    <source>
        <dbReference type="ARBA" id="ARBA00022475"/>
    </source>
</evidence>
<dbReference type="Proteomes" id="UP000198773">
    <property type="component" value="Unassembled WGS sequence"/>
</dbReference>
<dbReference type="InterPro" id="IPR032808">
    <property type="entry name" value="DoxX"/>
</dbReference>
<protein>
    <submittedName>
        <fullName evidence="8">Putative oxidoreductase</fullName>
    </submittedName>
</protein>
<evidence type="ECO:0000313" key="9">
    <source>
        <dbReference type="Proteomes" id="UP000198773"/>
    </source>
</evidence>
<keyword evidence="9" id="KW-1185">Reference proteome</keyword>
<evidence type="ECO:0000256" key="1">
    <source>
        <dbReference type="ARBA" id="ARBA00004651"/>
    </source>
</evidence>
<dbReference type="InterPro" id="IPR051907">
    <property type="entry name" value="DoxX-like_oxidoreductase"/>
</dbReference>
<feature type="transmembrane region" description="Helical" evidence="7">
    <location>
        <begin position="21"/>
        <end position="39"/>
    </location>
</feature>